<name>A0ABV4X854_9CYAN</name>
<evidence type="ECO:0008006" key="3">
    <source>
        <dbReference type="Google" id="ProtNLM"/>
    </source>
</evidence>
<sequence length="122" mass="14510">MLDIIFYSSNERSPYYVELSEDIFEWLAKSEFAKIGKSVTRKMLIDGEEEKLPLVKLSKYNRKKLKDFFCDAITRESDAVLKQLGESPSKQEYQDATYRLRKFLELLNFIEDENYAYLQRVV</sequence>
<reference evidence="1 2" key="1">
    <citation type="submission" date="2024-09" db="EMBL/GenBank/DDBJ databases">
        <title>Floridaenema gen nov. (Aerosakkonemataceae, Aerosakkonematales ord. nov., Cyanobacteria) from benthic tropical and subtropical fresh waters, with the description of four new species.</title>
        <authorList>
            <person name="Moretto J.A."/>
            <person name="Berthold D.E."/>
            <person name="Lefler F.W."/>
            <person name="Huang I.-S."/>
            <person name="Laughinghouse H. IV."/>
        </authorList>
    </citation>
    <scope>NUCLEOTIDE SEQUENCE [LARGE SCALE GENOMIC DNA]</scope>
    <source>
        <strain evidence="1 2">BLCC-F46</strain>
    </source>
</reference>
<evidence type="ECO:0000313" key="2">
    <source>
        <dbReference type="Proteomes" id="UP001576774"/>
    </source>
</evidence>
<organism evidence="1 2">
    <name type="scientific">Floridaenema aerugineum BLCC-F46</name>
    <dbReference type="NCBI Taxonomy" id="3153654"/>
    <lineage>
        <taxon>Bacteria</taxon>
        <taxon>Bacillati</taxon>
        <taxon>Cyanobacteriota</taxon>
        <taxon>Cyanophyceae</taxon>
        <taxon>Oscillatoriophycideae</taxon>
        <taxon>Aerosakkonematales</taxon>
        <taxon>Aerosakkonemataceae</taxon>
        <taxon>Floridanema</taxon>
        <taxon>Floridanema aerugineum</taxon>
    </lineage>
</organism>
<evidence type="ECO:0000313" key="1">
    <source>
        <dbReference type="EMBL" id="MFB2878935.1"/>
    </source>
</evidence>
<proteinExistence type="predicted"/>
<accession>A0ABV4X854</accession>
<dbReference type="RefSeq" id="WP_413271988.1">
    <property type="nucleotide sequence ID" value="NZ_JBHFNQ010000143.1"/>
</dbReference>
<keyword evidence="2" id="KW-1185">Reference proteome</keyword>
<comment type="caution">
    <text evidence="1">The sequence shown here is derived from an EMBL/GenBank/DDBJ whole genome shotgun (WGS) entry which is preliminary data.</text>
</comment>
<dbReference type="Proteomes" id="UP001576774">
    <property type="component" value="Unassembled WGS sequence"/>
</dbReference>
<dbReference type="EMBL" id="JBHFNQ010000143">
    <property type="protein sequence ID" value="MFB2878935.1"/>
    <property type="molecule type" value="Genomic_DNA"/>
</dbReference>
<gene>
    <name evidence="1" type="ORF">ACE1CC_18955</name>
</gene>
<protein>
    <recommendedName>
        <fullName evidence="3">LAGLIDADG homing endonuclease</fullName>
    </recommendedName>
</protein>